<dbReference type="SMART" id="SM01019">
    <property type="entry name" value="B3"/>
    <property type="match status" value="1"/>
</dbReference>
<evidence type="ECO:0000313" key="8">
    <source>
        <dbReference type="EMBL" id="KAK7852832.1"/>
    </source>
</evidence>
<feature type="compositionally biased region" description="Polar residues" evidence="6">
    <location>
        <begin position="38"/>
        <end position="51"/>
    </location>
</feature>
<keyword evidence="4" id="KW-0804">Transcription</keyword>
<evidence type="ECO:0000259" key="7">
    <source>
        <dbReference type="PROSITE" id="PS50863"/>
    </source>
</evidence>
<feature type="region of interest" description="Disordered" evidence="6">
    <location>
        <begin position="33"/>
        <end position="54"/>
    </location>
</feature>
<dbReference type="PANTHER" id="PTHR31140:SF73">
    <property type="entry name" value="B3 DOMAIN-CONTAINING TRANSCRIPTION FACTOR FUS3"/>
    <property type="match status" value="1"/>
</dbReference>
<name>A0AAW0LP37_QUESU</name>
<evidence type="ECO:0000256" key="3">
    <source>
        <dbReference type="ARBA" id="ARBA00023125"/>
    </source>
</evidence>
<dbReference type="InterPro" id="IPR044800">
    <property type="entry name" value="LEC2-like"/>
</dbReference>
<sequence>MMNMMDQLHEKTEVASGFVAGGEAELGLVTVQGDKTKATTNHGSGSDSTGSTRHDLVSAVSGFRVLHRRKRMARQRRSSSSTIKLLSFVPSSSTSQVPSSPLPGLRPTLPAREIDPRRLRFLFQKELRNSDVSSLRRMILPKKAAEAHLPILDSKEGILINMDDLDGLHVWSFKYRYWPNNNSRMYVLENTGEFVNAHGLQLGDFIMIYQDNQNHNYVIQARKASEQDVYSDITRNDANDLFLYDYEPYRPSSLFENYPTDNATSMSFIYDTTTFSNDSPLDFLGGSMTSYSRIGSLEGFGSVDNFSLDDFY</sequence>
<dbReference type="Gene3D" id="2.40.330.10">
    <property type="entry name" value="DNA-binding pseudobarrel domain"/>
    <property type="match status" value="1"/>
</dbReference>
<dbReference type="FunFam" id="2.40.330.10:FF:000003">
    <property type="entry name" value="B3 domain-containing transcription factor FUS3"/>
    <property type="match status" value="1"/>
</dbReference>
<dbReference type="PANTHER" id="PTHR31140">
    <property type="entry name" value="B3 DOMAIN-CONTAINING TRANSCRIPTION FACTOR ABI3"/>
    <property type="match status" value="1"/>
</dbReference>
<evidence type="ECO:0000313" key="9">
    <source>
        <dbReference type="Proteomes" id="UP000237347"/>
    </source>
</evidence>
<dbReference type="InterPro" id="IPR015300">
    <property type="entry name" value="DNA-bd_pseudobarrel_sf"/>
</dbReference>
<dbReference type="EMBL" id="PKMF04000071">
    <property type="protein sequence ID" value="KAK7852832.1"/>
    <property type="molecule type" value="Genomic_DNA"/>
</dbReference>
<keyword evidence="3" id="KW-0238">DNA-binding</keyword>
<dbReference type="SUPFAM" id="SSF101936">
    <property type="entry name" value="DNA-binding pseudobarrel domain"/>
    <property type="match status" value="1"/>
</dbReference>
<comment type="subcellular location">
    <subcellularLocation>
        <location evidence="1">Nucleus</location>
    </subcellularLocation>
</comment>
<dbReference type="GO" id="GO:0005634">
    <property type="term" value="C:nucleus"/>
    <property type="evidence" value="ECO:0007669"/>
    <property type="project" value="UniProtKB-SubCell"/>
</dbReference>
<protein>
    <submittedName>
        <fullName evidence="8">B3 domain-containing transcription factor fus3</fullName>
    </submittedName>
</protein>
<gene>
    <name evidence="8" type="primary">FUS3</name>
    <name evidence="8" type="ORF">CFP56_037673</name>
</gene>
<dbReference type="GO" id="GO:0009733">
    <property type="term" value="P:response to auxin"/>
    <property type="evidence" value="ECO:0007669"/>
    <property type="project" value="UniProtKB-ARBA"/>
</dbReference>
<dbReference type="GO" id="GO:0003700">
    <property type="term" value="F:DNA-binding transcription factor activity"/>
    <property type="evidence" value="ECO:0007669"/>
    <property type="project" value="InterPro"/>
</dbReference>
<proteinExistence type="predicted"/>
<evidence type="ECO:0000256" key="1">
    <source>
        <dbReference type="ARBA" id="ARBA00004123"/>
    </source>
</evidence>
<dbReference type="Proteomes" id="UP000237347">
    <property type="component" value="Unassembled WGS sequence"/>
</dbReference>
<evidence type="ECO:0000256" key="5">
    <source>
        <dbReference type="ARBA" id="ARBA00023242"/>
    </source>
</evidence>
<keyword evidence="9" id="KW-1185">Reference proteome</keyword>
<dbReference type="GO" id="GO:0003677">
    <property type="term" value="F:DNA binding"/>
    <property type="evidence" value="ECO:0007669"/>
    <property type="project" value="UniProtKB-KW"/>
</dbReference>
<dbReference type="CDD" id="cd10017">
    <property type="entry name" value="B3_DNA"/>
    <property type="match status" value="1"/>
</dbReference>
<dbReference type="PROSITE" id="PS50863">
    <property type="entry name" value="B3"/>
    <property type="match status" value="1"/>
</dbReference>
<dbReference type="AlphaFoldDB" id="A0AAW0LP37"/>
<accession>A0AAW0LP37</accession>
<comment type="caution">
    <text evidence="8">The sequence shown here is derived from an EMBL/GenBank/DDBJ whole genome shotgun (WGS) entry which is preliminary data.</text>
</comment>
<dbReference type="InterPro" id="IPR003340">
    <property type="entry name" value="B3_DNA-bd"/>
</dbReference>
<keyword evidence="2" id="KW-0805">Transcription regulation</keyword>
<evidence type="ECO:0000256" key="6">
    <source>
        <dbReference type="SAM" id="MobiDB-lite"/>
    </source>
</evidence>
<organism evidence="8 9">
    <name type="scientific">Quercus suber</name>
    <name type="common">Cork oak</name>
    <dbReference type="NCBI Taxonomy" id="58331"/>
    <lineage>
        <taxon>Eukaryota</taxon>
        <taxon>Viridiplantae</taxon>
        <taxon>Streptophyta</taxon>
        <taxon>Embryophyta</taxon>
        <taxon>Tracheophyta</taxon>
        <taxon>Spermatophyta</taxon>
        <taxon>Magnoliopsida</taxon>
        <taxon>eudicotyledons</taxon>
        <taxon>Gunneridae</taxon>
        <taxon>Pentapetalae</taxon>
        <taxon>rosids</taxon>
        <taxon>fabids</taxon>
        <taxon>Fagales</taxon>
        <taxon>Fagaceae</taxon>
        <taxon>Quercus</taxon>
    </lineage>
</organism>
<feature type="domain" description="TF-B3" evidence="7">
    <location>
        <begin position="123"/>
        <end position="225"/>
    </location>
</feature>
<evidence type="ECO:0000256" key="2">
    <source>
        <dbReference type="ARBA" id="ARBA00023015"/>
    </source>
</evidence>
<reference evidence="8 9" key="1">
    <citation type="journal article" date="2018" name="Sci. Data">
        <title>The draft genome sequence of cork oak.</title>
        <authorList>
            <person name="Ramos A.M."/>
            <person name="Usie A."/>
            <person name="Barbosa P."/>
            <person name="Barros P.M."/>
            <person name="Capote T."/>
            <person name="Chaves I."/>
            <person name="Simoes F."/>
            <person name="Abreu I."/>
            <person name="Carrasquinho I."/>
            <person name="Faro C."/>
            <person name="Guimaraes J.B."/>
            <person name="Mendonca D."/>
            <person name="Nobrega F."/>
            <person name="Rodrigues L."/>
            <person name="Saibo N.J.M."/>
            <person name="Varela M.C."/>
            <person name="Egas C."/>
            <person name="Matos J."/>
            <person name="Miguel C.M."/>
            <person name="Oliveira M.M."/>
            <person name="Ricardo C.P."/>
            <person name="Goncalves S."/>
        </authorList>
    </citation>
    <scope>NUCLEOTIDE SEQUENCE [LARGE SCALE GENOMIC DNA]</scope>
    <source>
        <strain evidence="9">cv. HL8</strain>
    </source>
</reference>
<keyword evidence="5" id="KW-0539">Nucleus</keyword>
<dbReference type="Pfam" id="PF02362">
    <property type="entry name" value="B3"/>
    <property type="match status" value="1"/>
</dbReference>
<evidence type="ECO:0000256" key="4">
    <source>
        <dbReference type="ARBA" id="ARBA00023163"/>
    </source>
</evidence>